<reference evidence="1 2" key="1">
    <citation type="submission" date="2019-01" db="EMBL/GenBank/DDBJ databases">
        <authorList>
            <person name="Sayadi A."/>
        </authorList>
    </citation>
    <scope>NUCLEOTIDE SEQUENCE [LARGE SCALE GENOMIC DNA]</scope>
</reference>
<sequence>MSVMLGTTISKQLMKRLLPIFDIWDKSATPMKEGVIYLSPLSTLGILKLIRLIQLEAKLVIHIEVTFLSCGGSGVTIDDAGVLTTTGAGELVTRAGGVTSLTGGVIAGAAGVTTGIEEATRGAGGVTGTVELTTGKVGVTSGTDGSVIGIRLLGAGACTIGSWQGTESSVGSPVPFYLILEAMLFRELNQQNNKNK</sequence>
<dbReference type="Proteomes" id="UP000410492">
    <property type="component" value="Unassembled WGS sequence"/>
</dbReference>
<accession>A0A653BMG4</accession>
<dbReference type="EMBL" id="CAACVG010002677">
    <property type="protein sequence ID" value="VEN36791.1"/>
    <property type="molecule type" value="Genomic_DNA"/>
</dbReference>
<dbReference type="AlphaFoldDB" id="A0A653BMG4"/>
<proteinExistence type="predicted"/>
<evidence type="ECO:0000313" key="2">
    <source>
        <dbReference type="Proteomes" id="UP000410492"/>
    </source>
</evidence>
<protein>
    <submittedName>
        <fullName evidence="1">Uncharacterized protein</fullName>
    </submittedName>
</protein>
<dbReference type="OrthoDB" id="10543524at2759"/>
<name>A0A653BMG4_CALMS</name>
<organism evidence="1 2">
    <name type="scientific">Callosobruchus maculatus</name>
    <name type="common">Southern cowpea weevil</name>
    <name type="synonym">Pulse bruchid</name>
    <dbReference type="NCBI Taxonomy" id="64391"/>
    <lineage>
        <taxon>Eukaryota</taxon>
        <taxon>Metazoa</taxon>
        <taxon>Ecdysozoa</taxon>
        <taxon>Arthropoda</taxon>
        <taxon>Hexapoda</taxon>
        <taxon>Insecta</taxon>
        <taxon>Pterygota</taxon>
        <taxon>Neoptera</taxon>
        <taxon>Endopterygota</taxon>
        <taxon>Coleoptera</taxon>
        <taxon>Polyphaga</taxon>
        <taxon>Cucujiformia</taxon>
        <taxon>Chrysomeloidea</taxon>
        <taxon>Chrysomelidae</taxon>
        <taxon>Bruchinae</taxon>
        <taxon>Bruchini</taxon>
        <taxon>Callosobruchus</taxon>
    </lineage>
</organism>
<gene>
    <name evidence="1" type="ORF">CALMAC_LOCUS2266</name>
</gene>
<keyword evidence="2" id="KW-1185">Reference proteome</keyword>
<evidence type="ECO:0000313" key="1">
    <source>
        <dbReference type="EMBL" id="VEN36791.1"/>
    </source>
</evidence>